<protein>
    <submittedName>
        <fullName evidence="1">Uncharacterized protein</fullName>
    </submittedName>
</protein>
<proteinExistence type="predicted"/>
<sequence length="83" mass="8264">MTADASTTNATVTVDKLFTFANSVASDYNFTVDPAVTGVSVADNGTVTVATATIGTATSATIKATHKTASGVTATKAITITHP</sequence>
<evidence type="ECO:0000313" key="2">
    <source>
        <dbReference type="Proteomes" id="UP000827906"/>
    </source>
</evidence>
<accession>A0AAE7P5Z7</accession>
<keyword evidence="2" id="KW-1185">Reference proteome</keyword>
<reference evidence="1 2" key="1">
    <citation type="submission" date="2020-10" db="EMBL/GenBank/DDBJ databases">
        <title>Genome of Yersinia pseudotuberculosis phages.</title>
        <authorList>
            <person name="Hammerl J.A."/>
            <person name="Hertwig S."/>
        </authorList>
    </citation>
    <scope>NUCLEOTIDE SEQUENCE [LARGE SCALE GENOMIC DNA]</scope>
</reference>
<organism evidence="1 2">
    <name type="scientific">Yersinia phage PYps16N</name>
    <dbReference type="NCBI Taxonomy" id="2801354"/>
    <lineage>
        <taxon>Viruses</taxon>
        <taxon>Duplodnaviria</taxon>
        <taxon>Heunggongvirae</taxon>
        <taxon>Uroviricota</taxon>
        <taxon>Caudoviricetes</taxon>
        <taxon>Chaseviridae</taxon>
        <taxon>Cleopatravirinae</taxon>
        <taxon>Carltongylesvirus</taxon>
        <taxon>Carltongylesvirus PYps16N</taxon>
    </lineage>
</organism>
<dbReference type="Proteomes" id="UP000827906">
    <property type="component" value="Segment"/>
</dbReference>
<evidence type="ECO:0000313" key="1">
    <source>
        <dbReference type="EMBL" id="QQO91232.1"/>
    </source>
</evidence>
<dbReference type="EMBL" id="MW147601">
    <property type="protein sequence ID" value="QQO91232.1"/>
    <property type="molecule type" value="Genomic_DNA"/>
</dbReference>
<name>A0AAE7P5Z7_9CAUD</name>
<gene>
    <name evidence="1" type="ORF">ORF059</name>
</gene>